<dbReference type="Pfam" id="PF13401">
    <property type="entry name" value="AAA_22"/>
    <property type="match status" value="1"/>
</dbReference>
<dbReference type="PANTHER" id="PTHR35894:SF1">
    <property type="entry name" value="PHOSPHORIBULOKINASE _ URIDINE KINASE FAMILY"/>
    <property type="match status" value="1"/>
</dbReference>
<gene>
    <name evidence="2" type="ORF">Pan44_49440</name>
</gene>
<dbReference type="OrthoDB" id="9783370at2"/>
<evidence type="ECO:0000313" key="2">
    <source>
        <dbReference type="EMBL" id="QDT56883.1"/>
    </source>
</evidence>
<name>A0A517SL84_9PLAN</name>
<dbReference type="KEGG" id="ccos:Pan44_49440"/>
<protein>
    <recommendedName>
        <fullName evidence="1">ORC1/DEAH AAA+ ATPase domain-containing protein</fullName>
    </recommendedName>
</protein>
<dbReference type="SUPFAM" id="SSF52540">
    <property type="entry name" value="P-loop containing nucleoside triphosphate hydrolases"/>
    <property type="match status" value="1"/>
</dbReference>
<evidence type="ECO:0000259" key="1">
    <source>
        <dbReference type="Pfam" id="PF13401"/>
    </source>
</evidence>
<dbReference type="RefSeq" id="WP_145034295.1">
    <property type="nucleotide sequence ID" value="NZ_CP036271.1"/>
</dbReference>
<dbReference type="InterPro" id="IPR052026">
    <property type="entry name" value="ExeA_AAA_ATPase_DNA-bind"/>
</dbReference>
<feature type="domain" description="ORC1/DEAH AAA+ ATPase" evidence="1">
    <location>
        <begin position="42"/>
        <end position="171"/>
    </location>
</feature>
<dbReference type="InParanoid" id="A0A517SL84"/>
<dbReference type="InterPro" id="IPR027417">
    <property type="entry name" value="P-loop_NTPase"/>
</dbReference>
<dbReference type="AlphaFoldDB" id="A0A517SL84"/>
<accession>A0A517SL84</accession>
<dbReference type="Gene3D" id="3.40.50.300">
    <property type="entry name" value="P-loop containing nucleotide triphosphate hydrolases"/>
    <property type="match status" value="1"/>
</dbReference>
<proteinExistence type="predicted"/>
<dbReference type="InterPro" id="IPR049945">
    <property type="entry name" value="AAA_22"/>
</dbReference>
<dbReference type="PANTHER" id="PTHR35894">
    <property type="entry name" value="GENERAL SECRETION PATHWAY PROTEIN A-RELATED"/>
    <property type="match status" value="1"/>
</dbReference>
<sequence>MYEGYWKLERSAFQGATDVADFFASRTHHAALLKLKYLIENRQGAGLLTGGHGLGKTFLTHVLESDLGSSVGPVARLVFPQMSPSEMLAYLAAKLGAEAPVPESVRTDLVLRRFESRLAELARSGRHPILIVDEAHLLEPEHFQTLHLLTNLPLEAGATFTMLLVGEPELLPKVQRVGALDDRITVRTSLRPLTEEETRDYVLRRLERSGAPGGIFSREAFTSLWETSLGVPRRINQLCDLSLLVGFADCLSNVSHIEVEAAAEELAAVAVE</sequence>
<organism evidence="2 3">
    <name type="scientific">Caulifigura coniformis</name>
    <dbReference type="NCBI Taxonomy" id="2527983"/>
    <lineage>
        <taxon>Bacteria</taxon>
        <taxon>Pseudomonadati</taxon>
        <taxon>Planctomycetota</taxon>
        <taxon>Planctomycetia</taxon>
        <taxon>Planctomycetales</taxon>
        <taxon>Planctomycetaceae</taxon>
        <taxon>Caulifigura</taxon>
    </lineage>
</organism>
<reference evidence="2 3" key="1">
    <citation type="submission" date="2019-02" db="EMBL/GenBank/DDBJ databases">
        <title>Deep-cultivation of Planctomycetes and their phenomic and genomic characterization uncovers novel biology.</title>
        <authorList>
            <person name="Wiegand S."/>
            <person name="Jogler M."/>
            <person name="Boedeker C."/>
            <person name="Pinto D."/>
            <person name="Vollmers J."/>
            <person name="Rivas-Marin E."/>
            <person name="Kohn T."/>
            <person name="Peeters S.H."/>
            <person name="Heuer A."/>
            <person name="Rast P."/>
            <person name="Oberbeckmann S."/>
            <person name="Bunk B."/>
            <person name="Jeske O."/>
            <person name="Meyerdierks A."/>
            <person name="Storesund J.E."/>
            <person name="Kallscheuer N."/>
            <person name="Luecker S."/>
            <person name="Lage O.M."/>
            <person name="Pohl T."/>
            <person name="Merkel B.J."/>
            <person name="Hornburger P."/>
            <person name="Mueller R.-W."/>
            <person name="Bruemmer F."/>
            <person name="Labrenz M."/>
            <person name="Spormann A.M."/>
            <person name="Op den Camp H."/>
            <person name="Overmann J."/>
            <person name="Amann R."/>
            <person name="Jetten M.S.M."/>
            <person name="Mascher T."/>
            <person name="Medema M.H."/>
            <person name="Devos D.P."/>
            <person name="Kaster A.-K."/>
            <person name="Ovreas L."/>
            <person name="Rohde M."/>
            <person name="Galperin M.Y."/>
            <person name="Jogler C."/>
        </authorList>
    </citation>
    <scope>NUCLEOTIDE SEQUENCE [LARGE SCALE GENOMIC DNA]</scope>
    <source>
        <strain evidence="2 3">Pan44</strain>
    </source>
</reference>
<dbReference type="Proteomes" id="UP000315700">
    <property type="component" value="Chromosome"/>
</dbReference>
<dbReference type="EMBL" id="CP036271">
    <property type="protein sequence ID" value="QDT56883.1"/>
    <property type="molecule type" value="Genomic_DNA"/>
</dbReference>
<keyword evidence="3" id="KW-1185">Reference proteome</keyword>
<dbReference type="GO" id="GO:0016887">
    <property type="term" value="F:ATP hydrolysis activity"/>
    <property type="evidence" value="ECO:0007669"/>
    <property type="project" value="InterPro"/>
</dbReference>
<evidence type="ECO:0000313" key="3">
    <source>
        <dbReference type="Proteomes" id="UP000315700"/>
    </source>
</evidence>